<proteinExistence type="predicted"/>
<dbReference type="PANTHER" id="PTHR45756">
    <property type="entry name" value="PALMITOYLTRANSFERASE"/>
    <property type="match status" value="1"/>
</dbReference>
<dbReference type="InterPro" id="IPR008271">
    <property type="entry name" value="Ser/Thr_kinase_AS"/>
</dbReference>
<protein>
    <submittedName>
        <fullName evidence="7">Protein serine/threonine kinase, putative</fullName>
        <ecNumber evidence="7">2.7.10.2</ecNumber>
    </submittedName>
</protein>
<dbReference type="InterPro" id="IPR009030">
    <property type="entry name" value="Growth_fac_rcpt_cys_sf"/>
</dbReference>
<dbReference type="RefSeq" id="XP_004258799.1">
    <property type="nucleotide sequence ID" value="XM_004258751.1"/>
</dbReference>
<dbReference type="InterPro" id="IPR000719">
    <property type="entry name" value="Prot_kinase_dom"/>
</dbReference>
<dbReference type="OrthoDB" id="339325at2759"/>
<keyword evidence="8" id="KW-1185">Reference proteome</keyword>
<dbReference type="SMART" id="SM00181">
    <property type="entry name" value="EGF"/>
    <property type="match status" value="29"/>
</dbReference>
<dbReference type="PROSITE" id="PS00107">
    <property type="entry name" value="PROTEIN_KINASE_ATP"/>
    <property type="match status" value="1"/>
</dbReference>
<evidence type="ECO:0000313" key="7">
    <source>
        <dbReference type="EMBL" id="ELP92028.1"/>
    </source>
</evidence>
<dbReference type="GO" id="GO:0004715">
    <property type="term" value="F:non-membrane spanning protein tyrosine kinase activity"/>
    <property type="evidence" value="ECO:0007669"/>
    <property type="project" value="UniProtKB-EC"/>
</dbReference>
<dbReference type="InterPro" id="IPR000742">
    <property type="entry name" value="EGF"/>
</dbReference>
<accession>A0A0A1UAF7</accession>
<dbReference type="PROSITE" id="PS50011">
    <property type="entry name" value="PROTEIN_KINASE_DOM"/>
    <property type="match status" value="1"/>
</dbReference>
<dbReference type="GO" id="GO:0005524">
    <property type="term" value="F:ATP binding"/>
    <property type="evidence" value="ECO:0007669"/>
    <property type="project" value="UniProtKB-UniRule"/>
</dbReference>
<dbReference type="PANTHER" id="PTHR45756:SF1">
    <property type="entry name" value="PROTEIN KINASE DOMAIN CONTAINING PROTEIN"/>
    <property type="match status" value="1"/>
</dbReference>
<keyword evidence="4" id="KW-0812">Transmembrane</keyword>
<keyword evidence="2 3" id="KW-0067">ATP-binding</keyword>
<dbReference type="InterPro" id="IPR006212">
    <property type="entry name" value="Furin_repeat"/>
</dbReference>
<keyword evidence="5" id="KW-0732">Signal</keyword>
<gene>
    <name evidence="7" type="ORF">EIN_291270</name>
</gene>
<evidence type="ECO:0000256" key="3">
    <source>
        <dbReference type="PROSITE-ProRule" id="PRU10141"/>
    </source>
</evidence>
<feature type="signal peptide" evidence="5">
    <location>
        <begin position="1"/>
        <end position="15"/>
    </location>
</feature>
<keyword evidence="1 3" id="KW-0547">Nucleotide-binding</keyword>
<dbReference type="VEuPathDB" id="AmoebaDB:EIN_291270"/>
<evidence type="ECO:0000256" key="2">
    <source>
        <dbReference type="ARBA" id="ARBA00022840"/>
    </source>
</evidence>
<dbReference type="CDD" id="cd13999">
    <property type="entry name" value="STKc_MAP3K-like"/>
    <property type="match status" value="1"/>
</dbReference>
<organism evidence="7 8">
    <name type="scientific">Entamoeba invadens IP1</name>
    <dbReference type="NCBI Taxonomy" id="370355"/>
    <lineage>
        <taxon>Eukaryota</taxon>
        <taxon>Amoebozoa</taxon>
        <taxon>Evosea</taxon>
        <taxon>Archamoebae</taxon>
        <taxon>Mastigamoebida</taxon>
        <taxon>Entamoebidae</taxon>
        <taxon>Entamoeba</taxon>
    </lineage>
</organism>
<dbReference type="SMART" id="SM00261">
    <property type="entry name" value="FU"/>
    <property type="match status" value="21"/>
</dbReference>
<keyword evidence="4" id="KW-0472">Membrane</keyword>
<reference evidence="7 8" key="1">
    <citation type="submission" date="2012-10" db="EMBL/GenBank/DDBJ databases">
        <authorList>
            <person name="Zafar N."/>
            <person name="Inman J."/>
            <person name="Hall N."/>
            <person name="Lorenzi H."/>
            <person name="Caler E."/>
        </authorList>
    </citation>
    <scope>NUCLEOTIDE SEQUENCE [LARGE SCALE GENOMIC DNA]</scope>
    <source>
        <strain evidence="7 8">IP1</strain>
    </source>
</reference>
<dbReference type="EMBL" id="KB206397">
    <property type="protein sequence ID" value="ELP92028.1"/>
    <property type="molecule type" value="Genomic_DNA"/>
</dbReference>
<dbReference type="KEGG" id="eiv:EIN_291270"/>
<dbReference type="Gene3D" id="3.30.200.20">
    <property type="entry name" value="Phosphorylase Kinase, domain 1"/>
    <property type="match status" value="1"/>
</dbReference>
<evidence type="ECO:0000313" key="8">
    <source>
        <dbReference type="Proteomes" id="UP000014680"/>
    </source>
</evidence>
<dbReference type="Gene3D" id="1.10.510.10">
    <property type="entry name" value="Transferase(Phosphotransferase) domain 1"/>
    <property type="match status" value="1"/>
</dbReference>
<dbReference type="GeneID" id="14891015"/>
<dbReference type="InterPro" id="IPR053215">
    <property type="entry name" value="TKL_Ser/Thr_kinase"/>
</dbReference>
<feature type="binding site" evidence="3">
    <location>
        <position position="2446"/>
    </location>
    <ligand>
        <name>ATP</name>
        <dbReference type="ChEBI" id="CHEBI:30616"/>
    </ligand>
</feature>
<evidence type="ECO:0000256" key="5">
    <source>
        <dbReference type="SAM" id="SignalP"/>
    </source>
</evidence>
<evidence type="ECO:0000256" key="4">
    <source>
        <dbReference type="SAM" id="Phobius"/>
    </source>
</evidence>
<evidence type="ECO:0000259" key="6">
    <source>
        <dbReference type="PROSITE" id="PS50011"/>
    </source>
</evidence>
<keyword evidence="7" id="KW-0418">Kinase</keyword>
<feature type="domain" description="Protein kinase" evidence="6">
    <location>
        <begin position="2418"/>
        <end position="2684"/>
    </location>
</feature>
<dbReference type="InterPro" id="IPR017441">
    <property type="entry name" value="Protein_kinase_ATP_BS"/>
</dbReference>
<dbReference type="SUPFAM" id="SSF57184">
    <property type="entry name" value="Growth factor receptor domain"/>
    <property type="match status" value="15"/>
</dbReference>
<keyword evidence="4" id="KW-1133">Transmembrane helix</keyword>
<keyword evidence="7" id="KW-0808">Transferase</keyword>
<feature type="transmembrane region" description="Helical" evidence="4">
    <location>
        <begin position="2243"/>
        <end position="2268"/>
    </location>
</feature>
<feature type="chain" id="PRO_5012700746" evidence="5">
    <location>
        <begin position="16"/>
        <end position="2687"/>
    </location>
</feature>
<sequence>MLLLVLLVTTFGMWCNDKGIVKCFENNTQCNTTNLNEEDGILYIQNLEEVHIECQQQEDLFVAVKECLHVLSVLLKNYKNEVLNYYNGIYHFQRNTFEFTPTLKTTKSNTTLKSATPDTLQCNGYNQYYCSSCVTGRSDCSQCILGYFLTQCGDWPVTCRKVRDNSTCSFVCGKKQWYYLDDKLTCMPQNCQTIKSQSGILVCGKCKAGFSQKNNLCYPPLNNCGSSDDGECEQCNSGYHIVYDYCNPNKDGCVSYNYGTKKCDTCKAGYYKENDGCTSCNMIEYCNTCNLKTRCTECYDGFALSKFTTTNTTCKRCPDNCNTCAFNINTKKTDCTQCKENYYVSNKLCNICDQTCGGSCADNTGICKTCSSGLIFKNPLSTICEPCRNYDPNCEQCSGVERACFKCDLGYYPINGKCTPCHETCVLGKCDPKNGACSECKPDYTVITITSPSCQSCTEAFSGCQKCSQTLRKCETCQNGQYPDTSNGYVCVNCASTCPNCNSSNGNCITCLDNYVFKSSDTKTCEICSSFDSNCVACASNYSRICIQCKNSEYYISTTGKCVQCEATCARQCDGPDGICTTCSSGNVFNEPKENKCIACSTFDSNCLTCASGGVRECVKCNTNYYPSTYTLKCIQCNSTCSQCDQTTGRCTTCDASKVFTSPQSEVCESCQTFDPNCKECVAGGERKCSTCNVNYYPDKTSGMCVLCDNTCVEGGCDPSSGICNTCKENYVFKNPKQIECESCTSFEQHCSTCSPDFSRKCVICSAGYYVDTSNNKCKQCDSTCGGKCDGVSGYCTGCSTGYVPTEPTSLICESCTSFDIKCSICLSGFERKCFTCKTGKYPDEITYKCKDCDETCGTLCDVSNGLCKQCKTNYVVTEPISKVCISCRSFDSHCTTCASDFTRKCVTCDNNYYPDASGRCVPCSLGCSTCNSQNGTCQICVPNHIFDTTDHTNCSECSTLSKCVTCPIDFSRKCIACQSNMYPIDGVCANCHTTCGGTCNTENGECTGCQNGFVFSDTNPLECVACQTFDPKCTTCSEDFTRTCKVCNVNNYPQPNGMCGECDTSCGGQCDTSIGICTGCSPNFVFNEVKGLTCQNCTLFDPNCKTCNTNYERRCTECQSGYYLVGDKCVQCHSTCGGKCDPTNGRCTGCISNNVFSDDQMTCIPCNQFNSDCTTCASNGSRLCETCTNKKYASNGNCVDCLASCKDSNCDGSTGICVTCANNYVNVESNNGSCQKCSEFDSNCKLCASNADRKCVECQATYYPKTVSDYRCQLCDETCGGLCDTRNGYCIGCLSNHVLYETETLTCQSCTDFDAHCTQCSSQFKRECMTCNTGYYPDPSTHRCIPCHGTCATDMCDTTTGICKQCIDNYVFREIKSVDCVQCDSFAPWCKTCASNSSRICVECKPSYYTNPSTQRCQKCDTTCGNNCNGVTGYCIGCLNNFVLISETSLTCQNCSLFDPKCVTCSKTFQRECVTCTTGYYPNENTKICKSCGSNCNSLCNTESGVCYGCLTNHVFENATQMNCIPCKTFDIHCLTCYEDYSQKCKICDVGFYPNEQFRCVPCSTIQINCNSCNQTQKECLRCKDPYYLSSPLECNSCPTGFFKSSESGCGDCNEKITNCKQCGTVSVGNARCSFCYSPYVPNVAGNCILCSDRTFYTYTKELTREVGSCQANTIQNCVKQMNSTTCVLCEHPAFLSEGNCVTTKNCLSPSTVVQTSCDCSEQISINSDCVAVGSGCKYQNSTKGKNYCVQCNNNYRMNTQKECVKSNELTVLNDVNYQCRDGQYLDRNNMCQDCDATSSICLQGKEKVEALKCSSRYVLNTERNECASDSACASVSTDFCERCQEESYELNEGKCVKCSTLNCKYCVGNKCLKCVENTLLYEDNRCISKEEVNCVKSNSFGCVQCKDQFYTFAEKNKENKFDYCLPISTTLFSNCKRIRFTTTPEDGKCIECLESYKLKEGKCAEFYEEKDENLTLKMMSEMHFIQDNTNNKYDPMKGIEMQEVNTTSEIKCESRTNKGCQRCSDGYYYNNLTSECNKCDDLCETCYNTTYCLSCTSTSFLDSTMVCKSLGNLISTCQTPLPTGGGCAICKDEYFKVEKDCLKCDMSCAKCSSIESCLECADGYFKFSGDSKGLCRHNTTLLNCSKVVFDGCDTCDDGYFVTVDKHCQKCPENCQLCESQETCTLCLPTDYVLVNSMCQFYSSVENCEEAKDSKCTRCKGSHEPSTEGDLCVHVVNLGVAIGVPLSLIFIILVVIATIIIVVYLLMMKKKEKVQLQNICVFEMSRSNIPMSSLNKVMCSNKNVIHFDLEDDGPIPVDAESRDLICIGNTSKHNMKVQFSVLDGCDYYEIRTVPSLISLKKGEACEFEIFIKPLCSCEFEEYIMVIGLDIKTGVQYNEKIRIEKKTENSTKLNYREIEEHKKIGEGSFGVVFKGVFRGKTVAIKKMKISNTTKQQIDEFEKEVSMLDKFRNDYIIHFYGACFIPSHIEMVTEFAQYGSLADMVLEGKKESSEVSLKIKIKMMTDAAKGIQYLHENGILHRDIKPDNLLVISLEENVKANAKLTDFGSSRNINMLMTNMTFTKGVGTPKYMAPEVLNKEKYKTSSDVFSLAITMYETLIWGEAYPKKEFKYAWAIADFITSGKRRERTEQIREEEYQILSKMWKQKQEERPTIDNVIQSLEDVIQKL</sequence>
<dbReference type="Proteomes" id="UP000014680">
    <property type="component" value="Unassembled WGS sequence"/>
</dbReference>
<dbReference type="PROSITE" id="PS00108">
    <property type="entry name" value="PROTEIN_KINASE_ST"/>
    <property type="match status" value="1"/>
</dbReference>
<dbReference type="SUPFAM" id="SSF56112">
    <property type="entry name" value="Protein kinase-like (PK-like)"/>
    <property type="match status" value="1"/>
</dbReference>
<dbReference type="Pfam" id="PF00069">
    <property type="entry name" value="Pkinase"/>
    <property type="match status" value="1"/>
</dbReference>
<dbReference type="InterPro" id="IPR011009">
    <property type="entry name" value="Kinase-like_dom_sf"/>
</dbReference>
<dbReference type="EC" id="2.7.10.2" evidence="7"/>
<name>A0A0A1UAF7_ENTIV</name>
<evidence type="ECO:0000256" key="1">
    <source>
        <dbReference type="ARBA" id="ARBA00022741"/>
    </source>
</evidence>
<dbReference type="SMART" id="SM00220">
    <property type="entry name" value="S_TKc"/>
    <property type="match status" value="1"/>
</dbReference>